<feature type="transmembrane region" description="Helical" evidence="3">
    <location>
        <begin position="47"/>
        <end position="66"/>
    </location>
</feature>
<feature type="transmembrane region" description="Helical" evidence="3">
    <location>
        <begin position="6"/>
        <end position="27"/>
    </location>
</feature>
<keyword evidence="3" id="KW-0812">Transmembrane</keyword>
<dbReference type="Gene3D" id="1.10.287.110">
    <property type="entry name" value="DnaJ domain"/>
    <property type="match status" value="1"/>
</dbReference>
<dbReference type="PROSITE" id="PS50076">
    <property type="entry name" value="DNAJ_2"/>
    <property type="match status" value="1"/>
</dbReference>
<dbReference type="SUPFAM" id="SSF46565">
    <property type="entry name" value="Chaperone J-domain"/>
    <property type="match status" value="1"/>
</dbReference>
<dbReference type="SMART" id="SM00271">
    <property type="entry name" value="DnaJ"/>
    <property type="match status" value="1"/>
</dbReference>
<keyword evidence="3" id="KW-1133">Transmembrane helix</keyword>
<keyword evidence="6" id="KW-1185">Reference proteome</keyword>
<protein>
    <recommendedName>
        <fullName evidence="4">J domain-containing protein</fullName>
    </recommendedName>
</protein>
<evidence type="ECO:0000313" key="6">
    <source>
        <dbReference type="Proteomes" id="UP000076842"/>
    </source>
</evidence>
<dbReference type="InterPro" id="IPR001623">
    <property type="entry name" value="DnaJ_domain"/>
</dbReference>
<gene>
    <name evidence="5" type="ORF">CALCODRAFT_480134</name>
</gene>
<evidence type="ECO:0000256" key="1">
    <source>
        <dbReference type="ARBA" id="ARBA00023186"/>
    </source>
</evidence>
<reference evidence="5 6" key="1">
    <citation type="journal article" date="2016" name="Mol. Biol. Evol.">
        <title>Comparative Genomics of Early-Diverging Mushroom-Forming Fungi Provides Insights into the Origins of Lignocellulose Decay Capabilities.</title>
        <authorList>
            <person name="Nagy L.G."/>
            <person name="Riley R."/>
            <person name="Tritt A."/>
            <person name="Adam C."/>
            <person name="Daum C."/>
            <person name="Floudas D."/>
            <person name="Sun H."/>
            <person name="Yadav J.S."/>
            <person name="Pangilinan J."/>
            <person name="Larsson K.H."/>
            <person name="Matsuura K."/>
            <person name="Barry K."/>
            <person name="Labutti K."/>
            <person name="Kuo R."/>
            <person name="Ohm R.A."/>
            <person name="Bhattacharya S.S."/>
            <person name="Shirouzu T."/>
            <person name="Yoshinaga Y."/>
            <person name="Martin F.M."/>
            <person name="Grigoriev I.V."/>
            <person name="Hibbett D.S."/>
        </authorList>
    </citation>
    <scope>NUCLEOTIDE SEQUENCE [LARGE SCALE GENOMIC DNA]</scope>
    <source>
        <strain evidence="5 6">HHB12733</strain>
    </source>
</reference>
<keyword evidence="3" id="KW-0472">Membrane</keyword>
<feature type="transmembrane region" description="Helical" evidence="3">
    <location>
        <begin position="181"/>
        <end position="202"/>
    </location>
</feature>
<dbReference type="EMBL" id="KV423925">
    <property type="protein sequence ID" value="KZT61185.1"/>
    <property type="molecule type" value="Genomic_DNA"/>
</dbReference>
<feature type="domain" description="J" evidence="4">
    <location>
        <begin position="71"/>
        <end position="134"/>
    </location>
</feature>
<keyword evidence="1" id="KW-0143">Chaperone</keyword>
<proteinExistence type="predicted"/>
<dbReference type="InterPro" id="IPR051948">
    <property type="entry name" value="Hsp70_co-chaperone_J-domain"/>
</dbReference>
<dbReference type="PANTHER" id="PTHR44360:SF1">
    <property type="entry name" value="DNAJ HOMOLOG SUBFAMILY B MEMBER 9"/>
    <property type="match status" value="1"/>
</dbReference>
<dbReference type="GO" id="GO:0005783">
    <property type="term" value="C:endoplasmic reticulum"/>
    <property type="evidence" value="ECO:0007669"/>
    <property type="project" value="TreeGrafter"/>
</dbReference>
<dbReference type="GO" id="GO:0051787">
    <property type="term" value="F:misfolded protein binding"/>
    <property type="evidence" value="ECO:0007669"/>
    <property type="project" value="TreeGrafter"/>
</dbReference>
<dbReference type="PANTHER" id="PTHR44360">
    <property type="entry name" value="DNAJ HOMOLOG SUBFAMILY B MEMBER 9"/>
    <property type="match status" value="1"/>
</dbReference>
<dbReference type="CDD" id="cd06257">
    <property type="entry name" value="DnaJ"/>
    <property type="match status" value="1"/>
</dbReference>
<dbReference type="STRING" id="1353952.A0A165IZV5"/>
<sequence>MLPPYLLQLLLWQVIPPLVTSFLLKGLHAVFGPPPAGSRTAARQYQLVYTLIMLGYLGYTFVQAAASVPKNWYQLLGADVGVEKEGLQKAFRRFAVKFHPDRAGKEGEDIFVRVRAGYEALQSPEKRFAYERFGDDMIRWATENRVETLVIGLKRSVGFYIVATILMGVVKLNSGGKDVMLLWRGFIIVACAALEFFLVLHPTPSPLKQLFSDTLPFQYVDWLHQVSMSLTAGLGHIAPIWKAKEVEESALLPDAMRMVGILDNEVMSMIHTDLLQLDAGWATSPEPLNNKDHSALHKSLRSLDAGMLTALETNMIISVLENRLRAHPELKELWDAVVARVAREPEPVANGRPVTPVLEPAMIPLPDSPEVSRVMPESPLPPSSPVRYSPAPSSPMPGLSRTISSSHLPSPEPE</sequence>
<organism evidence="5 6">
    <name type="scientific">Calocera cornea HHB12733</name>
    <dbReference type="NCBI Taxonomy" id="1353952"/>
    <lineage>
        <taxon>Eukaryota</taxon>
        <taxon>Fungi</taxon>
        <taxon>Dikarya</taxon>
        <taxon>Basidiomycota</taxon>
        <taxon>Agaricomycotina</taxon>
        <taxon>Dacrymycetes</taxon>
        <taxon>Dacrymycetales</taxon>
        <taxon>Dacrymycetaceae</taxon>
        <taxon>Calocera</taxon>
    </lineage>
</organism>
<name>A0A165IZV5_9BASI</name>
<feature type="region of interest" description="Disordered" evidence="2">
    <location>
        <begin position="347"/>
        <end position="414"/>
    </location>
</feature>
<feature type="transmembrane region" description="Helical" evidence="3">
    <location>
        <begin position="157"/>
        <end position="174"/>
    </location>
</feature>
<evidence type="ECO:0000256" key="2">
    <source>
        <dbReference type="SAM" id="MobiDB-lite"/>
    </source>
</evidence>
<dbReference type="GO" id="GO:0036503">
    <property type="term" value="P:ERAD pathway"/>
    <property type="evidence" value="ECO:0007669"/>
    <property type="project" value="TreeGrafter"/>
</dbReference>
<accession>A0A165IZV5</accession>
<dbReference type="PRINTS" id="PR00625">
    <property type="entry name" value="JDOMAIN"/>
</dbReference>
<dbReference type="OrthoDB" id="10250354at2759"/>
<dbReference type="Pfam" id="PF00226">
    <property type="entry name" value="DnaJ"/>
    <property type="match status" value="1"/>
</dbReference>
<dbReference type="GO" id="GO:0051087">
    <property type="term" value="F:protein-folding chaperone binding"/>
    <property type="evidence" value="ECO:0007669"/>
    <property type="project" value="TreeGrafter"/>
</dbReference>
<dbReference type="InParanoid" id="A0A165IZV5"/>
<dbReference type="Proteomes" id="UP000076842">
    <property type="component" value="Unassembled WGS sequence"/>
</dbReference>
<dbReference type="AlphaFoldDB" id="A0A165IZV5"/>
<dbReference type="InterPro" id="IPR036869">
    <property type="entry name" value="J_dom_sf"/>
</dbReference>
<evidence type="ECO:0000313" key="5">
    <source>
        <dbReference type="EMBL" id="KZT61185.1"/>
    </source>
</evidence>
<evidence type="ECO:0000259" key="4">
    <source>
        <dbReference type="PROSITE" id="PS50076"/>
    </source>
</evidence>
<evidence type="ECO:0000256" key="3">
    <source>
        <dbReference type="SAM" id="Phobius"/>
    </source>
</evidence>